<dbReference type="AlphaFoldDB" id="A0A6N6RGH6"/>
<protein>
    <recommendedName>
        <fullName evidence="4">DUF4840 domain-containing protein</fullName>
    </recommendedName>
</protein>
<organism evidence="2 3">
    <name type="scientific">Phaeocystidibacter luteus</name>
    <dbReference type="NCBI Taxonomy" id="911197"/>
    <lineage>
        <taxon>Bacteria</taxon>
        <taxon>Pseudomonadati</taxon>
        <taxon>Bacteroidota</taxon>
        <taxon>Flavobacteriia</taxon>
        <taxon>Flavobacteriales</taxon>
        <taxon>Phaeocystidibacteraceae</taxon>
        <taxon>Phaeocystidibacter</taxon>
    </lineage>
</organism>
<reference evidence="2 3" key="1">
    <citation type="submission" date="2019-09" db="EMBL/GenBank/DDBJ databases">
        <title>Genomes of family Cryomorphaceae.</title>
        <authorList>
            <person name="Bowman J.P."/>
        </authorList>
    </citation>
    <scope>NUCLEOTIDE SEQUENCE [LARGE SCALE GENOMIC DNA]</scope>
    <source>
        <strain evidence="2 3">LMG 25704</strain>
    </source>
</reference>
<dbReference type="Proteomes" id="UP000468650">
    <property type="component" value="Unassembled WGS sequence"/>
</dbReference>
<accession>A0A6N6RGH6</accession>
<evidence type="ECO:0000256" key="1">
    <source>
        <dbReference type="SAM" id="SignalP"/>
    </source>
</evidence>
<dbReference type="OrthoDB" id="978751at2"/>
<dbReference type="EMBL" id="WBVO01000005">
    <property type="protein sequence ID" value="KAB2810198.1"/>
    <property type="molecule type" value="Genomic_DNA"/>
</dbReference>
<feature type="signal peptide" evidence="1">
    <location>
        <begin position="1"/>
        <end position="15"/>
    </location>
</feature>
<evidence type="ECO:0000313" key="2">
    <source>
        <dbReference type="EMBL" id="KAB2810198.1"/>
    </source>
</evidence>
<gene>
    <name evidence="2" type="ORF">F8C67_08160</name>
</gene>
<keyword evidence="3" id="KW-1185">Reference proteome</keyword>
<proteinExistence type="predicted"/>
<feature type="chain" id="PRO_5026854297" description="DUF4840 domain-containing protein" evidence="1">
    <location>
        <begin position="16"/>
        <end position="228"/>
    </location>
</feature>
<evidence type="ECO:0000313" key="3">
    <source>
        <dbReference type="Proteomes" id="UP000468650"/>
    </source>
</evidence>
<name>A0A6N6RGH6_9FLAO</name>
<comment type="caution">
    <text evidence="2">The sequence shown here is derived from an EMBL/GenBank/DDBJ whole genome shotgun (WGS) entry which is preliminary data.</text>
</comment>
<dbReference type="PROSITE" id="PS51257">
    <property type="entry name" value="PROKAR_LIPOPROTEIN"/>
    <property type="match status" value="1"/>
</dbReference>
<sequence>MRVFKLMSIAVLAVALTGCFEIKQTVNMNSNGSGSYDFSFSFGEMGAMLAAKAEAEGEKFSMKAMLDTAEGVPFTAKLDELMAIDGLDNVRSYESEDGTELHVAFDFEDMEALNAGANLMIEDTLYDGMPDLFVRKSRREFAFNGYSDLQAKMAEAMGEDADSSMQMMMMMFQDMAFITEVKFNGKVDELNNEDVLMSSNRKGVVLRYRPFNSADMEMETAFKVKLED</sequence>
<keyword evidence="1" id="KW-0732">Signal</keyword>
<evidence type="ECO:0008006" key="4">
    <source>
        <dbReference type="Google" id="ProtNLM"/>
    </source>
</evidence>
<dbReference type="RefSeq" id="WP_151667342.1">
    <property type="nucleotide sequence ID" value="NZ_WBVO01000005.1"/>
</dbReference>